<feature type="transmembrane region" description="Helical" evidence="9">
    <location>
        <begin position="41"/>
        <end position="58"/>
    </location>
</feature>
<feature type="transmembrane region" description="Helical" evidence="9">
    <location>
        <begin position="242"/>
        <end position="262"/>
    </location>
</feature>
<reference evidence="10 11" key="1">
    <citation type="submission" date="2019-07" db="EMBL/GenBank/DDBJ databases">
        <title>R&amp;d 2014.</title>
        <authorList>
            <person name="Klenk H.-P."/>
        </authorList>
    </citation>
    <scope>NUCLEOTIDE SEQUENCE [LARGE SCALE GENOMIC DNA]</scope>
    <source>
        <strain evidence="10 11">DSM 45764</strain>
    </source>
</reference>
<evidence type="ECO:0000256" key="5">
    <source>
        <dbReference type="ARBA" id="ARBA00022692"/>
    </source>
</evidence>
<dbReference type="Pfam" id="PF02653">
    <property type="entry name" value="BPD_transp_2"/>
    <property type="match status" value="1"/>
</dbReference>
<feature type="transmembrane region" description="Helical" evidence="9">
    <location>
        <begin position="151"/>
        <end position="169"/>
    </location>
</feature>
<name>A0A562IPQ9_9ACTN</name>
<keyword evidence="5 9" id="KW-0812">Transmembrane</keyword>
<comment type="caution">
    <text evidence="10">The sequence shown here is derived from an EMBL/GenBank/DDBJ whole genome shotgun (WGS) entry which is preliminary data.</text>
</comment>
<keyword evidence="4" id="KW-0997">Cell inner membrane</keyword>
<evidence type="ECO:0000256" key="8">
    <source>
        <dbReference type="SAM" id="MobiDB-lite"/>
    </source>
</evidence>
<keyword evidence="3" id="KW-1003">Cell membrane</keyword>
<dbReference type="OrthoDB" id="3468954at2"/>
<accession>A0A562IPQ9</accession>
<dbReference type="Proteomes" id="UP000321490">
    <property type="component" value="Unassembled WGS sequence"/>
</dbReference>
<evidence type="ECO:0000256" key="7">
    <source>
        <dbReference type="ARBA" id="ARBA00023136"/>
    </source>
</evidence>
<evidence type="ECO:0000256" key="9">
    <source>
        <dbReference type="SAM" id="Phobius"/>
    </source>
</evidence>
<organism evidence="10 11">
    <name type="scientific">Modestobacter roseus</name>
    <dbReference type="NCBI Taxonomy" id="1181884"/>
    <lineage>
        <taxon>Bacteria</taxon>
        <taxon>Bacillati</taxon>
        <taxon>Actinomycetota</taxon>
        <taxon>Actinomycetes</taxon>
        <taxon>Geodermatophilales</taxon>
        <taxon>Geodermatophilaceae</taxon>
        <taxon>Modestobacter</taxon>
    </lineage>
</organism>
<dbReference type="EMBL" id="VLKF01000001">
    <property type="protein sequence ID" value="TWH72703.1"/>
    <property type="molecule type" value="Genomic_DNA"/>
</dbReference>
<evidence type="ECO:0000256" key="3">
    <source>
        <dbReference type="ARBA" id="ARBA00022475"/>
    </source>
</evidence>
<dbReference type="GO" id="GO:0022857">
    <property type="term" value="F:transmembrane transporter activity"/>
    <property type="evidence" value="ECO:0007669"/>
    <property type="project" value="InterPro"/>
</dbReference>
<dbReference type="CDD" id="cd06579">
    <property type="entry name" value="TM_PBP1_transp_AraH_like"/>
    <property type="match status" value="1"/>
</dbReference>
<feature type="transmembrane region" description="Helical" evidence="9">
    <location>
        <begin position="298"/>
        <end position="316"/>
    </location>
</feature>
<keyword evidence="11" id="KW-1185">Reference proteome</keyword>
<dbReference type="GO" id="GO:0005886">
    <property type="term" value="C:plasma membrane"/>
    <property type="evidence" value="ECO:0007669"/>
    <property type="project" value="UniProtKB-SubCell"/>
</dbReference>
<feature type="transmembrane region" description="Helical" evidence="9">
    <location>
        <begin position="70"/>
        <end position="91"/>
    </location>
</feature>
<dbReference type="PANTHER" id="PTHR32196:SF21">
    <property type="entry name" value="ABC TRANSPORTER PERMEASE PROTEIN YPHD-RELATED"/>
    <property type="match status" value="1"/>
</dbReference>
<evidence type="ECO:0000256" key="2">
    <source>
        <dbReference type="ARBA" id="ARBA00022448"/>
    </source>
</evidence>
<feature type="region of interest" description="Disordered" evidence="8">
    <location>
        <begin position="1"/>
        <end position="30"/>
    </location>
</feature>
<keyword evidence="7 9" id="KW-0472">Membrane</keyword>
<comment type="subcellular location">
    <subcellularLocation>
        <location evidence="1">Cell membrane</location>
        <topology evidence="1">Multi-pass membrane protein</topology>
    </subcellularLocation>
</comment>
<keyword evidence="6 9" id="KW-1133">Transmembrane helix</keyword>
<protein>
    <submittedName>
        <fullName evidence="10">Ribose transport system permease protein</fullName>
    </submittedName>
</protein>
<dbReference type="PANTHER" id="PTHR32196">
    <property type="entry name" value="ABC TRANSPORTER PERMEASE PROTEIN YPHD-RELATED-RELATED"/>
    <property type="match status" value="1"/>
</dbReference>
<keyword evidence="2" id="KW-0813">Transport</keyword>
<evidence type="ECO:0000256" key="6">
    <source>
        <dbReference type="ARBA" id="ARBA00022989"/>
    </source>
</evidence>
<evidence type="ECO:0000256" key="4">
    <source>
        <dbReference type="ARBA" id="ARBA00022519"/>
    </source>
</evidence>
<dbReference type="AlphaFoldDB" id="A0A562IPQ9"/>
<feature type="transmembrane region" description="Helical" evidence="9">
    <location>
        <begin position="189"/>
        <end position="212"/>
    </location>
</feature>
<feature type="transmembrane region" description="Helical" evidence="9">
    <location>
        <begin position="274"/>
        <end position="291"/>
    </location>
</feature>
<feature type="transmembrane region" description="Helical" evidence="9">
    <location>
        <begin position="123"/>
        <end position="144"/>
    </location>
</feature>
<dbReference type="InterPro" id="IPR001851">
    <property type="entry name" value="ABC_transp_permease"/>
</dbReference>
<dbReference type="RefSeq" id="WP_153361911.1">
    <property type="nucleotide sequence ID" value="NZ_ML762521.1"/>
</dbReference>
<sequence>MSLANTEHVETAPGDGPGGSALDPTTAPERSSRVKGFAERNALLALLLAVIAFFAVYPDSSATFFTTQNASVLLGNQSVVALLALAVILPLVTGYFDFSLGAIAATSSVLTAGLMSFHALPLGVAIAVGVGTGAVIGGVNGLLVTRFGLNSFVTTLGMATLLGGLIQWYTGGQTILAGIDPALPRFGGATWLGLPRVVFVVLLATVALWYLLSQTPFGRSLYAIGSNPRSARLVGVRVDRSVWTTFVLAGALAGVTGVLQLARTGSATADNGTSLLFPALAAAFLGATAVVPGFFNAVGTIIGVLFVSVAVSGLTLSGASAWASPVFNGAALLVAVGLSHYLGRHRGVRTG</sequence>
<proteinExistence type="predicted"/>
<evidence type="ECO:0000256" key="1">
    <source>
        <dbReference type="ARBA" id="ARBA00004651"/>
    </source>
</evidence>
<gene>
    <name evidence="10" type="ORF">JD78_01225</name>
</gene>
<evidence type="ECO:0000313" key="10">
    <source>
        <dbReference type="EMBL" id="TWH72703.1"/>
    </source>
</evidence>
<feature type="transmembrane region" description="Helical" evidence="9">
    <location>
        <begin position="322"/>
        <end position="342"/>
    </location>
</feature>
<evidence type="ECO:0000313" key="11">
    <source>
        <dbReference type="Proteomes" id="UP000321490"/>
    </source>
</evidence>